<sequence length="253" mass="27669">MGSLTRLLLASDAASYKRATNSPFLAAAAAGTLTKPLLSQWLANDRLYIHAYIHGLGLLLSSLQLPVLTKPSTRANELVVKLLDWAVDALVNIRREERLFVEAARRFGLDVDLPTQGGEIAEGAKIEGLRRFENLFSSVGHSGNIILPWLESALLFYATERCYLDAWAGVKARMGPAPQGGDADGGALRDEFIPNWTSKEFGAFVDRLGAIVDDAVALEVSLHGEGIKGKLLSRAQELWREVLAAEETFWPRV</sequence>
<reference evidence="2" key="1">
    <citation type="submission" date="2019-06" db="EMBL/GenBank/DDBJ databases">
        <authorList>
            <person name="Broberg M."/>
        </authorList>
    </citation>
    <scope>NUCLEOTIDE SEQUENCE [LARGE SCALE GENOMIC DNA]</scope>
</reference>
<dbReference type="PANTHER" id="PTHR41813:SF2">
    <property type="entry name" value="REGULATOR PAB1642, PUTATIVE (AFU_ORTHOLOGUE AFUA_3G11955)-RELATED"/>
    <property type="match status" value="1"/>
</dbReference>
<dbReference type="Proteomes" id="UP000754883">
    <property type="component" value="Unassembled WGS sequence"/>
</dbReference>
<proteinExistence type="predicted"/>
<dbReference type="Gene3D" id="1.20.910.10">
    <property type="entry name" value="Heme oxygenase-like"/>
    <property type="match status" value="1"/>
</dbReference>
<reference evidence="1 2" key="2">
    <citation type="submission" date="2021-10" db="EMBL/GenBank/DDBJ databases">
        <authorList>
            <person name="Piombo E."/>
        </authorList>
    </citation>
    <scope>NUCLEOTIDE SEQUENCE [LARGE SCALE GENOMIC DNA]</scope>
</reference>
<evidence type="ECO:0008006" key="3">
    <source>
        <dbReference type="Google" id="ProtNLM"/>
    </source>
</evidence>
<dbReference type="EMBL" id="CABFNO020001379">
    <property type="protein sequence ID" value="CAG9983945.1"/>
    <property type="molecule type" value="Genomic_DNA"/>
</dbReference>
<comment type="caution">
    <text evidence="1">The sequence shown here is derived from an EMBL/GenBank/DDBJ whole genome shotgun (WGS) entry which is preliminary data.</text>
</comment>
<dbReference type="OrthoDB" id="37730at2759"/>
<gene>
    <name evidence="1" type="ORF">CBYS24578_00008455</name>
</gene>
<dbReference type="SUPFAM" id="SSF48613">
    <property type="entry name" value="Heme oxygenase-like"/>
    <property type="match status" value="1"/>
</dbReference>
<dbReference type="CDD" id="cd19357">
    <property type="entry name" value="TenA_E_At3g16990-like"/>
    <property type="match status" value="1"/>
</dbReference>
<dbReference type="AlphaFoldDB" id="A0A9N9UC34"/>
<accession>A0A9N9UC34</accession>
<evidence type="ECO:0000313" key="1">
    <source>
        <dbReference type="EMBL" id="CAG9983945.1"/>
    </source>
</evidence>
<keyword evidence="2" id="KW-1185">Reference proteome</keyword>
<evidence type="ECO:0000313" key="2">
    <source>
        <dbReference type="Proteomes" id="UP000754883"/>
    </source>
</evidence>
<dbReference type="InterPro" id="IPR016084">
    <property type="entry name" value="Haem_Oase-like_multi-hlx"/>
</dbReference>
<name>A0A9N9UC34_9HYPO</name>
<dbReference type="PANTHER" id="PTHR41813">
    <property type="entry name" value="REGULATOR PAB1642, PUTATIVE (AFU_ORTHOLOGUE AFUA_3G11955)-RELATED"/>
    <property type="match status" value="1"/>
</dbReference>
<organism evidence="1 2">
    <name type="scientific">Clonostachys byssicola</name>
    <dbReference type="NCBI Taxonomy" id="160290"/>
    <lineage>
        <taxon>Eukaryota</taxon>
        <taxon>Fungi</taxon>
        <taxon>Dikarya</taxon>
        <taxon>Ascomycota</taxon>
        <taxon>Pezizomycotina</taxon>
        <taxon>Sordariomycetes</taxon>
        <taxon>Hypocreomycetidae</taxon>
        <taxon>Hypocreales</taxon>
        <taxon>Bionectriaceae</taxon>
        <taxon>Clonostachys</taxon>
    </lineage>
</organism>
<dbReference type="InterPro" id="IPR053261">
    <property type="entry name" value="Polyketide-peptide_reg"/>
</dbReference>
<protein>
    <recommendedName>
        <fullName evidence="3">Thiaminase-2/PQQC domain-containing protein</fullName>
    </recommendedName>
</protein>